<organism evidence="13 14">
    <name type="scientific">Seleniivibrio woodruffii</name>
    <dbReference type="NCBI Taxonomy" id="1078050"/>
    <lineage>
        <taxon>Bacteria</taxon>
        <taxon>Pseudomonadati</taxon>
        <taxon>Deferribacterota</taxon>
        <taxon>Deferribacteres</taxon>
        <taxon>Deferribacterales</taxon>
        <taxon>Geovibrionaceae</taxon>
        <taxon>Seleniivibrio</taxon>
    </lineage>
</organism>
<keyword evidence="6" id="KW-0418">Kinase</keyword>
<keyword evidence="7" id="KW-0067">ATP-binding</keyword>
<evidence type="ECO:0000259" key="12">
    <source>
        <dbReference type="PROSITE" id="PS50112"/>
    </source>
</evidence>
<keyword evidence="10" id="KW-0472">Membrane</keyword>
<dbReference type="EC" id="2.7.13.3" evidence="2"/>
<dbReference type="NCBIfam" id="TIGR00229">
    <property type="entry name" value="sensory_box"/>
    <property type="match status" value="1"/>
</dbReference>
<keyword evidence="9" id="KW-0175">Coiled coil</keyword>
<dbReference type="PANTHER" id="PTHR43065">
    <property type="entry name" value="SENSOR HISTIDINE KINASE"/>
    <property type="match status" value="1"/>
</dbReference>
<keyword evidence="4" id="KW-0808">Transferase</keyword>
<dbReference type="Gene3D" id="3.30.450.20">
    <property type="entry name" value="PAS domain"/>
    <property type="match status" value="1"/>
</dbReference>
<name>A0A4R1K693_9BACT</name>
<dbReference type="Pfam" id="PF02518">
    <property type="entry name" value="HATPase_c"/>
    <property type="match status" value="1"/>
</dbReference>
<dbReference type="InterPro" id="IPR035965">
    <property type="entry name" value="PAS-like_dom_sf"/>
</dbReference>
<feature type="coiled-coil region" evidence="9">
    <location>
        <begin position="442"/>
        <end position="473"/>
    </location>
</feature>
<dbReference type="CDD" id="cd00075">
    <property type="entry name" value="HATPase"/>
    <property type="match status" value="1"/>
</dbReference>
<dbReference type="SMART" id="SM00387">
    <property type="entry name" value="HATPase_c"/>
    <property type="match status" value="1"/>
</dbReference>
<evidence type="ECO:0000256" key="2">
    <source>
        <dbReference type="ARBA" id="ARBA00012438"/>
    </source>
</evidence>
<dbReference type="GO" id="GO:0006355">
    <property type="term" value="P:regulation of DNA-templated transcription"/>
    <property type="evidence" value="ECO:0007669"/>
    <property type="project" value="InterPro"/>
</dbReference>
<evidence type="ECO:0000256" key="7">
    <source>
        <dbReference type="ARBA" id="ARBA00022840"/>
    </source>
</evidence>
<reference evidence="13 14" key="1">
    <citation type="submission" date="2019-03" db="EMBL/GenBank/DDBJ databases">
        <title>Genomic Encyclopedia of Type Strains, Phase IV (KMG-IV): sequencing the most valuable type-strain genomes for metagenomic binning, comparative biology and taxonomic classification.</title>
        <authorList>
            <person name="Goeker M."/>
        </authorList>
    </citation>
    <scope>NUCLEOTIDE SEQUENCE [LARGE SCALE GENOMIC DNA]</scope>
    <source>
        <strain evidence="13 14">DSM 24984</strain>
    </source>
</reference>
<evidence type="ECO:0000256" key="10">
    <source>
        <dbReference type="SAM" id="Phobius"/>
    </source>
</evidence>
<proteinExistence type="predicted"/>
<dbReference type="PRINTS" id="PR00344">
    <property type="entry name" value="BCTRLSENSOR"/>
</dbReference>
<dbReference type="InterPro" id="IPR029150">
    <property type="entry name" value="dCache_3"/>
</dbReference>
<dbReference type="InterPro" id="IPR013767">
    <property type="entry name" value="PAS_fold"/>
</dbReference>
<evidence type="ECO:0000256" key="1">
    <source>
        <dbReference type="ARBA" id="ARBA00000085"/>
    </source>
</evidence>
<evidence type="ECO:0000256" key="6">
    <source>
        <dbReference type="ARBA" id="ARBA00022777"/>
    </source>
</evidence>
<dbReference type="OrthoDB" id="9815750at2"/>
<dbReference type="InterPro" id="IPR003661">
    <property type="entry name" value="HisK_dim/P_dom"/>
</dbReference>
<dbReference type="InterPro" id="IPR000014">
    <property type="entry name" value="PAS"/>
</dbReference>
<evidence type="ECO:0000313" key="14">
    <source>
        <dbReference type="Proteomes" id="UP000294614"/>
    </source>
</evidence>
<dbReference type="InterPro" id="IPR036890">
    <property type="entry name" value="HATPase_C_sf"/>
</dbReference>
<dbReference type="EMBL" id="SMGG01000006">
    <property type="protein sequence ID" value="TCK59490.1"/>
    <property type="molecule type" value="Genomic_DNA"/>
</dbReference>
<dbReference type="PROSITE" id="PS50112">
    <property type="entry name" value="PAS"/>
    <property type="match status" value="1"/>
</dbReference>
<dbReference type="CDD" id="cd00082">
    <property type="entry name" value="HisKA"/>
    <property type="match status" value="1"/>
</dbReference>
<feature type="domain" description="PAS" evidence="12">
    <location>
        <begin position="332"/>
        <end position="402"/>
    </location>
</feature>
<comment type="catalytic activity">
    <reaction evidence="1">
        <text>ATP + protein L-histidine = ADP + protein N-phospho-L-histidine.</text>
        <dbReference type="EC" id="2.7.13.3"/>
    </reaction>
</comment>
<dbReference type="SUPFAM" id="SSF55874">
    <property type="entry name" value="ATPase domain of HSP90 chaperone/DNA topoisomerase II/histidine kinase"/>
    <property type="match status" value="1"/>
</dbReference>
<evidence type="ECO:0000256" key="9">
    <source>
        <dbReference type="SAM" id="Coils"/>
    </source>
</evidence>
<evidence type="ECO:0000256" key="5">
    <source>
        <dbReference type="ARBA" id="ARBA00022741"/>
    </source>
</evidence>
<feature type="domain" description="Histidine kinase" evidence="11">
    <location>
        <begin position="496"/>
        <end position="731"/>
    </location>
</feature>
<dbReference type="InterPro" id="IPR003594">
    <property type="entry name" value="HATPase_dom"/>
</dbReference>
<dbReference type="Proteomes" id="UP000294614">
    <property type="component" value="Unassembled WGS sequence"/>
</dbReference>
<keyword evidence="10" id="KW-1133">Transmembrane helix</keyword>
<keyword evidence="5" id="KW-0547">Nucleotide-binding</keyword>
<dbReference type="Gene3D" id="1.10.287.130">
    <property type="match status" value="1"/>
</dbReference>
<keyword evidence="10" id="KW-0812">Transmembrane</keyword>
<dbReference type="Pfam" id="PF00989">
    <property type="entry name" value="PAS"/>
    <property type="match status" value="1"/>
</dbReference>
<evidence type="ECO:0000259" key="11">
    <source>
        <dbReference type="PROSITE" id="PS50109"/>
    </source>
</evidence>
<evidence type="ECO:0000256" key="8">
    <source>
        <dbReference type="ARBA" id="ARBA00023012"/>
    </source>
</evidence>
<evidence type="ECO:0000256" key="4">
    <source>
        <dbReference type="ARBA" id="ARBA00022679"/>
    </source>
</evidence>
<dbReference type="InterPro" id="IPR005467">
    <property type="entry name" value="His_kinase_dom"/>
</dbReference>
<dbReference type="PROSITE" id="PS50109">
    <property type="entry name" value="HIS_KIN"/>
    <property type="match status" value="1"/>
</dbReference>
<dbReference type="SUPFAM" id="SSF47384">
    <property type="entry name" value="Homodimeric domain of signal transducing histidine kinase"/>
    <property type="match status" value="1"/>
</dbReference>
<accession>A0A4R1K693</accession>
<dbReference type="PANTHER" id="PTHR43065:SF42">
    <property type="entry name" value="TWO-COMPONENT SENSOR PPRA"/>
    <property type="match status" value="1"/>
</dbReference>
<dbReference type="GO" id="GO:0005524">
    <property type="term" value="F:ATP binding"/>
    <property type="evidence" value="ECO:0007669"/>
    <property type="project" value="UniProtKB-KW"/>
</dbReference>
<feature type="transmembrane region" description="Helical" evidence="10">
    <location>
        <begin position="288"/>
        <end position="311"/>
    </location>
</feature>
<dbReference type="AlphaFoldDB" id="A0A4R1K693"/>
<dbReference type="GO" id="GO:0000155">
    <property type="term" value="F:phosphorelay sensor kinase activity"/>
    <property type="evidence" value="ECO:0007669"/>
    <property type="project" value="InterPro"/>
</dbReference>
<gene>
    <name evidence="13" type="ORF">C8D98_2424</name>
</gene>
<dbReference type="Pfam" id="PF14827">
    <property type="entry name" value="dCache_3"/>
    <property type="match status" value="1"/>
</dbReference>
<sequence>MINNQGVQHRIFIYVSVVLITLCVIFAFINITVRYFEYRNDITRQSYLVENNHRLLASRLSGVLKSNLTRAAADHELLEAVETGNMPLLSGRMSVHSNAMDIEFPDDVFVYRVISSDGKTLFSGGKLDRCQSRYSKAVTNALNSISASTSYELCGRQMMQFSAIPIYSDGGIIAAVELGTSLSFYGRGMEQSTGYSMAVLLEKDNLKPEGMQSYGRYYLMPEGNMSMFRRIFDSARGSIDKLPETMHVGDVHYRVLDDIRFYSGTGQELGRFVYAKDVTSSVSSILTYTLNTIFITLFFCVASLVIIGIGFSRTVGTLEKSHTDTINRLAVNERKYREYIDNSPMSIFTANDSKMFIETNKRFCEVLGAEKRDVTGHTFYDFMTEDNRAEINKFYSIAMHEGSNSGILHIVTRRGKEIALMAKAVKIDESSLLFNCLNITDNIAMEKRLRELNLELENVNRNLQIRIEDEVEKNRRQSHVLAEQKKFADMAMMMSAIAHQWRQPLNALGLMIQTMPDTLGIDENSEGYVRFEETAMELVGNMSNTIDNFRLFFETGANKEPFNVIEELKNTYSVMAVRLASHNIKTRFMCRREEDMHFSPCQNCGLCHEINLFGSAGEFRQMVVNIFNNSFEAINDRMGKIPGMEGSITVNIVCSDTRVTVSIEDNGTGIAPELIGRIFEPYFSTKNDANSSGIGLYMVKVLTEQSMGGKVAAFNNHLGGLTVVMDFTLYKGDSKQA</sequence>
<dbReference type="RefSeq" id="WP_132874397.1">
    <property type="nucleotide sequence ID" value="NZ_SMGG01000006.1"/>
</dbReference>
<dbReference type="Gene3D" id="3.30.565.10">
    <property type="entry name" value="Histidine kinase-like ATPase, C-terminal domain"/>
    <property type="match status" value="1"/>
</dbReference>
<keyword evidence="14" id="KW-1185">Reference proteome</keyword>
<dbReference type="InterPro" id="IPR004358">
    <property type="entry name" value="Sig_transdc_His_kin-like_C"/>
</dbReference>
<dbReference type="SMART" id="SM00091">
    <property type="entry name" value="PAS"/>
    <property type="match status" value="1"/>
</dbReference>
<evidence type="ECO:0000256" key="3">
    <source>
        <dbReference type="ARBA" id="ARBA00022553"/>
    </source>
</evidence>
<evidence type="ECO:0000313" key="13">
    <source>
        <dbReference type="EMBL" id="TCK59490.1"/>
    </source>
</evidence>
<dbReference type="SUPFAM" id="SSF55785">
    <property type="entry name" value="PYP-like sensor domain (PAS domain)"/>
    <property type="match status" value="1"/>
</dbReference>
<protein>
    <recommendedName>
        <fullName evidence="2">histidine kinase</fullName>
        <ecNumber evidence="2">2.7.13.3</ecNumber>
    </recommendedName>
</protein>
<dbReference type="InterPro" id="IPR036097">
    <property type="entry name" value="HisK_dim/P_sf"/>
</dbReference>
<comment type="caution">
    <text evidence="13">The sequence shown here is derived from an EMBL/GenBank/DDBJ whole genome shotgun (WGS) entry which is preliminary data.</text>
</comment>
<keyword evidence="3" id="KW-0597">Phosphoprotein</keyword>
<keyword evidence="8" id="KW-0902">Two-component regulatory system</keyword>
<feature type="transmembrane region" description="Helical" evidence="10">
    <location>
        <begin position="12"/>
        <end position="36"/>
    </location>
</feature>